<name>X1BRG5_9ZZZZ</name>
<organism evidence="1">
    <name type="scientific">marine sediment metagenome</name>
    <dbReference type="NCBI Taxonomy" id="412755"/>
    <lineage>
        <taxon>unclassified sequences</taxon>
        <taxon>metagenomes</taxon>
        <taxon>ecological metagenomes</taxon>
    </lineage>
</organism>
<dbReference type="EMBL" id="BART01018347">
    <property type="protein sequence ID" value="GAG74756.1"/>
    <property type="molecule type" value="Genomic_DNA"/>
</dbReference>
<comment type="caution">
    <text evidence="1">The sequence shown here is derived from an EMBL/GenBank/DDBJ whole genome shotgun (WGS) entry which is preliminary data.</text>
</comment>
<dbReference type="AlphaFoldDB" id="X1BRG5"/>
<feature type="non-terminal residue" evidence="1">
    <location>
        <position position="1"/>
    </location>
</feature>
<protein>
    <submittedName>
        <fullName evidence="1">Uncharacterized protein</fullName>
    </submittedName>
</protein>
<evidence type="ECO:0000313" key="1">
    <source>
        <dbReference type="EMBL" id="GAG74756.1"/>
    </source>
</evidence>
<proteinExistence type="predicted"/>
<reference evidence="1" key="1">
    <citation type="journal article" date="2014" name="Front. Microbiol.">
        <title>High frequency of phylogenetically diverse reductive dehalogenase-homologous genes in deep subseafloor sedimentary metagenomes.</title>
        <authorList>
            <person name="Kawai M."/>
            <person name="Futagami T."/>
            <person name="Toyoda A."/>
            <person name="Takaki Y."/>
            <person name="Nishi S."/>
            <person name="Hori S."/>
            <person name="Arai W."/>
            <person name="Tsubouchi T."/>
            <person name="Morono Y."/>
            <person name="Uchiyama I."/>
            <person name="Ito T."/>
            <person name="Fujiyama A."/>
            <person name="Inagaki F."/>
            <person name="Takami H."/>
        </authorList>
    </citation>
    <scope>NUCLEOTIDE SEQUENCE</scope>
    <source>
        <strain evidence="1">Expedition CK06-06</strain>
    </source>
</reference>
<gene>
    <name evidence="1" type="ORF">S01H4_34646</name>
</gene>
<sequence length="29" mass="3304">AKEVSEDMLSKESLIDLRKRLIAGKVQVF</sequence>
<accession>X1BRG5</accession>